<dbReference type="GO" id="GO:0035025">
    <property type="term" value="P:positive regulation of Rho protein signal transduction"/>
    <property type="evidence" value="ECO:0007669"/>
    <property type="project" value="TreeGrafter"/>
</dbReference>
<evidence type="ECO:0000256" key="9">
    <source>
        <dbReference type="SAM" id="MobiDB-lite"/>
    </source>
</evidence>
<feature type="transmembrane region" description="Helical" evidence="10">
    <location>
        <begin position="47"/>
        <end position="65"/>
    </location>
</feature>
<organism evidence="12 13">
    <name type="scientific">Pristionchus entomophagus</name>
    <dbReference type="NCBI Taxonomy" id="358040"/>
    <lineage>
        <taxon>Eukaryota</taxon>
        <taxon>Metazoa</taxon>
        <taxon>Ecdysozoa</taxon>
        <taxon>Nematoda</taxon>
        <taxon>Chromadorea</taxon>
        <taxon>Rhabditida</taxon>
        <taxon>Rhabditina</taxon>
        <taxon>Diplogasteromorpha</taxon>
        <taxon>Diplogasteroidea</taxon>
        <taxon>Neodiplogasteridae</taxon>
        <taxon>Pristionchus</taxon>
    </lineage>
</organism>
<feature type="region of interest" description="Disordered" evidence="9">
    <location>
        <begin position="1"/>
        <end position="22"/>
    </location>
</feature>
<dbReference type="PANTHER" id="PTHR24232">
    <property type="entry name" value="G-PROTEIN COUPLED RECEPTOR"/>
    <property type="match status" value="1"/>
</dbReference>
<keyword evidence="3 10" id="KW-1133">Transmembrane helix</keyword>
<evidence type="ECO:0000256" key="4">
    <source>
        <dbReference type="ARBA" id="ARBA00023040"/>
    </source>
</evidence>
<gene>
    <name evidence="12" type="ORF">PENTCL1PPCAC_17720</name>
</gene>
<keyword evidence="5 10" id="KW-0472">Membrane</keyword>
<evidence type="ECO:0000256" key="6">
    <source>
        <dbReference type="ARBA" id="ARBA00023170"/>
    </source>
</evidence>
<evidence type="ECO:0000256" key="3">
    <source>
        <dbReference type="ARBA" id="ARBA00022989"/>
    </source>
</evidence>
<dbReference type="GO" id="GO:0007200">
    <property type="term" value="P:phospholipase C-activating G protein-coupled receptor signaling pathway"/>
    <property type="evidence" value="ECO:0007669"/>
    <property type="project" value="TreeGrafter"/>
</dbReference>
<evidence type="ECO:0000256" key="5">
    <source>
        <dbReference type="ARBA" id="ARBA00023136"/>
    </source>
</evidence>
<feature type="transmembrane region" description="Helical" evidence="10">
    <location>
        <begin position="166"/>
        <end position="190"/>
    </location>
</feature>
<comment type="caution">
    <text evidence="12">The sequence shown here is derived from an EMBL/GenBank/DDBJ whole genome shotgun (WGS) entry which is preliminary data.</text>
</comment>
<feature type="transmembrane region" description="Helical" evidence="10">
    <location>
        <begin position="124"/>
        <end position="146"/>
    </location>
</feature>
<dbReference type="InterPro" id="IPR000276">
    <property type="entry name" value="GPCR_Rhodpsn"/>
</dbReference>
<feature type="domain" description="G-protein coupled receptors family 1 profile" evidence="11">
    <location>
        <begin position="56"/>
        <end position="493"/>
    </location>
</feature>
<evidence type="ECO:0000259" key="11">
    <source>
        <dbReference type="PROSITE" id="PS50262"/>
    </source>
</evidence>
<dbReference type="SUPFAM" id="SSF81321">
    <property type="entry name" value="Family A G protein-coupled receptor-like"/>
    <property type="match status" value="1"/>
</dbReference>
<evidence type="ECO:0000256" key="10">
    <source>
        <dbReference type="SAM" id="Phobius"/>
    </source>
</evidence>
<evidence type="ECO:0000256" key="8">
    <source>
        <dbReference type="ARBA" id="ARBA00023224"/>
    </source>
</evidence>
<feature type="compositionally biased region" description="Polar residues" evidence="9">
    <location>
        <begin position="325"/>
        <end position="334"/>
    </location>
</feature>
<evidence type="ECO:0000313" key="13">
    <source>
        <dbReference type="Proteomes" id="UP001432027"/>
    </source>
</evidence>
<feature type="transmembrane region" description="Helical" evidence="10">
    <location>
        <begin position="86"/>
        <end position="112"/>
    </location>
</feature>
<sequence>HLRQMSSAKGNDVHSKSFLPTIPSTDSIEEEIGPEYELSLAYKIERAMYGVAIILGFIASVYTIRKFRRCCKKNLDVAARILSYKISLSVADALILFCYAPTQLVWISTFWWYGGEILCRVYKFTITFAFHLTGNMQVLIAFDRLITMTRINKLHVKGTTDYNTSLFLSLSWILAFAASFPQLLIFKIVYTSDENPQCSSIWNEYTYLYGKEMRRRMESQDYEYETGNSSSSFNSSIEEEWIRMQEWEKMYNIVHVLMMCVIPYLLELIFYALILSLLSDAEKGEFSGFRRFIHKKVVRFCHINRRGERKERFNSLPTVMEDPQSDSPIQSPQKKTILARRPSRSVNSSPTRSRRLDPHRVSNRNRFQSVDVGMRRMTMAVDSQVSSLHNIMDNEAGERIHLLAVRNQSRRASAPCGPNKVNQPRVSAPWMQTVIVARRNARKKAFLMLSFNLLLWLPYCAHAILSSFVELNYFNFQFACALVVFNAITNILL</sequence>
<dbReference type="EMBL" id="BTSX01000004">
    <property type="protein sequence ID" value="GMS95545.1"/>
    <property type="molecule type" value="Genomic_DNA"/>
</dbReference>
<keyword evidence="7" id="KW-0325">Glycoprotein</keyword>
<reference evidence="12" key="1">
    <citation type="submission" date="2023-10" db="EMBL/GenBank/DDBJ databases">
        <title>Genome assembly of Pristionchus species.</title>
        <authorList>
            <person name="Yoshida K."/>
            <person name="Sommer R.J."/>
        </authorList>
    </citation>
    <scope>NUCLEOTIDE SEQUENCE</scope>
    <source>
        <strain evidence="12">RS0144</strain>
    </source>
</reference>
<evidence type="ECO:0000313" key="12">
    <source>
        <dbReference type="EMBL" id="GMS95545.1"/>
    </source>
</evidence>
<evidence type="ECO:0000256" key="2">
    <source>
        <dbReference type="ARBA" id="ARBA00022692"/>
    </source>
</evidence>
<evidence type="ECO:0000256" key="1">
    <source>
        <dbReference type="ARBA" id="ARBA00004141"/>
    </source>
</evidence>
<dbReference type="Gene3D" id="1.20.1070.10">
    <property type="entry name" value="Rhodopsin 7-helix transmembrane proteins"/>
    <property type="match status" value="1"/>
</dbReference>
<dbReference type="PROSITE" id="PS50262">
    <property type="entry name" value="G_PROTEIN_RECEP_F1_2"/>
    <property type="match status" value="1"/>
</dbReference>
<dbReference type="GO" id="GO:0005886">
    <property type="term" value="C:plasma membrane"/>
    <property type="evidence" value="ECO:0007669"/>
    <property type="project" value="TreeGrafter"/>
</dbReference>
<comment type="subcellular location">
    <subcellularLocation>
        <location evidence="1">Membrane</location>
        <topology evidence="1">Multi-pass membrane protein</topology>
    </subcellularLocation>
</comment>
<feature type="region of interest" description="Disordered" evidence="9">
    <location>
        <begin position="314"/>
        <end position="359"/>
    </location>
</feature>
<keyword evidence="2 10" id="KW-0812">Transmembrane</keyword>
<dbReference type="PRINTS" id="PR00237">
    <property type="entry name" value="GPCRRHODOPSN"/>
</dbReference>
<evidence type="ECO:0000256" key="7">
    <source>
        <dbReference type="ARBA" id="ARBA00023180"/>
    </source>
</evidence>
<dbReference type="PANTHER" id="PTHR24232:SF53">
    <property type="entry name" value="G-PROTEIN COUPLED RECEPTORS FAMILY 1 PROFILE DOMAIN-CONTAINING PROTEIN"/>
    <property type="match status" value="1"/>
</dbReference>
<dbReference type="Proteomes" id="UP001432027">
    <property type="component" value="Unassembled WGS sequence"/>
</dbReference>
<feature type="non-terminal residue" evidence="12">
    <location>
        <position position="1"/>
    </location>
</feature>
<keyword evidence="8" id="KW-0807">Transducer</keyword>
<dbReference type="AlphaFoldDB" id="A0AAV5TMD7"/>
<keyword evidence="4" id="KW-0297">G-protein coupled receptor</keyword>
<dbReference type="Pfam" id="PF00001">
    <property type="entry name" value="7tm_1"/>
    <property type="match status" value="1"/>
</dbReference>
<keyword evidence="6" id="KW-0675">Receptor</keyword>
<keyword evidence="13" id="KW-1185">Reference proteome</keyword>
<feature type="transmembrane region" description="Helical" evidence="10">
    <location>
        <begin position="253"/>
        <end position="278"/>
    </location>
</feature>
<feature type="transmembrane region" description="Helical" evidence="10">
    <location>
        <begin position="471"/>
        <end position="492"/>
    </location>
</feature>
<accession>A0AAV5TMD7</accession>
<feature type="transmembrane region" description="Helical" evidence="10">
    <location>
        <begin position="445"/>
        <end position="465"/>
    </location>
</feature>
<proteinExistence type="predicted"/>
<protein>
    <recommendedName>
        <fullName evidence="11">G-protein coupled receptors family 1 profile domain-containing protein</fullName>
    </recommendedName>
</protein>
<dbReference type="GO" id="GO:0004930">
    <property type="term" value="F:G protein-coupled receptor activity"/>
    <property type="evidence" value="ECO:0007669"/>
    <property type="project" value="UniProtKB-KW"/>
</dbReference>
<name>A0AAV5TMD7_9BILA</name>
<dbReference type="InterPro" id="IPR017452">
    <property type="entry name" value="GPCR_Rhodpsn_7TM"/>
</dbReference>